<evidence type="ECO:0000256" key="6">
    <source>
        <dbReference type="SAM" id="Phobius"/>
    </source>
</evidence>
<keyword evidence="6" id="KW-0472">Membrane</keyword>
<dbReference type="InterPro" id="IPR042231">
    <property type="entry name" value="Cho/carn_acyl_trans_2"/>
</dbReference>
<dbReference type="GO" id="GO:0006631">
    <property type="term" value="P:fatty acid metabolic process"/>
    <property type="evidence" value="ECO:0007669"/>
    <property type="project" value="TreeGrafter"/>
</dbReference>
<gene>
    <name evidence="8" type="ORF">SARC_01459</name>
</gene>
<keyword evidence="9" id="KW-1185">Reference proteome</keyword>
<evidence type="ECO:0000313" key="9">
    <source>
        <dbReference type="Proteomes" id="UP000054560"/>
    </source>
</evidence>
<sequence>MTSTSNFATYATHAINAAKDLTIGSGSLRMTYVNFVTGPWTLLLFPFHVLRVALLRTLLTYNGWTTRPHATSTMVYFLVLKLLVMFPVPTFQSLQKSMPCLPVPSLKESCDQFITSVEPLLTPEQLQKTKDDLQRFQTNGTGQQLQSTLQYLYWSKDNWLSDIWLRAAYLMTREFLPCAASWYSSDLMPYLREQHTKNQAERSATLIYATLNIRDHVLNKRDFEGLYTAVAMPLCMNGYQDTFGTTRVPKKGEDFLEHHPQSSYITVLCQNFAFKVEVVHKDGSRASVKQLQHQFEYVMATAKAMKEDGVEPNDVCVLTSQNRDVWADEREALIQSSAENAQKLHTIESSAIVLSLDHESPVPRGDKKNLNLDEYATAMQHNHGQNRWFDKSMNIITFPDGYAAVQFEHSFADGSVNGHLWEAILLLEARMYKHVYSRVQRISAEKKKKCPVPIHDKIAKENARQTNNRLDLPTAIQFDLTPRSQKACQVAQETIKRELKDVSQGCLIKTGLGKSHFKKLKMSPDAFLQMALQLAHRRVMGYYTLTYEPVSMRAWRLGRTETNRVLSNESKKFCDAMIARETNSADAPTSAETISLLKAAEKKHVNRIRSAMFGKGVDRHIMSMKIVAMSQGLDIKDMLDGPAFTLPWGLVTTTTPLLFGPKYKQLYSSLEESVVTVGGGFTSYQPDSLGMAYFFYDDGMSFHTTVRVGDKIKDAEATRLQFQDAVVQAMDEIYALHKE</sequence>
<evidence type="ECO:0000256" key="5">
    <source>
        <dbReference type="RuleBase" id="RU003801"/>
    </source>
</evidence>
<dbReference type="GeneID" id="25901963"/>
<keyword evidence="6" id="KW-1133">Transmembrane helix</keyword>
<keyword evidence="3 5" id="KW-0012">Acyltransferase</keyword>
<dbReference type="GO" id="GO:0005739">
    <property type="term" value="C:mitochondrion"/>
    <property type="evidence" value="ECO:0007669"/>
    <property type="project" value="TreeGrafter"/>
</dbReference>
<evidence type="ECO:0000259" key="7">
    <source>
        <dbReference type="Pfam" id="PF00755"/>
    </source>
</evidence>
<dbReference type="PANTHER" id="PTHR22589:SF31">
    <property type="entry name" value="CARNITINE O-PALMITOYLTRANSFERASE"/>
    <property type="match status" value="1"/>
</dbReference>
<feature type="active site" description="Proton acceptor" evidence="4">
    <location>
        <position position="409"/>
    </location>
</feature>
<dbReference type="Proteomes" id="UP000054560">
    <property type="component" value="Unassembled WGS sequence"/>
</dbReference>
<dbReference type="RefSeq" id="XP_014160311.1">
    <property type="nucleotide sequence ID" value="XM_014304836.1"/>
</dbReference>
<dbReference type="SUPFAM" id="SSF52777">
    <property type="entry name" value="CoA-dependent acyltransferases"/>
    <property type="match status" value="2"/>
</dbReference>
<evidence type="ECO:0000256" key="3">
    <source>
        <dbReference type="ARBA" id="ARBA00023315"/>
    </source>
</evidence>
<organism evidence="8 9">
    <name type="scientific">Sphaeroforma arctica JP610</name>
    <dbReference type="NCBI Taxonomy" id="667725"/>
    <lineage>
        <taxon>Eukaryota</taxon>
        <taxon>Ichthyosporea</taxon>
        <taxon>Ichthyophonida</taxon>
        <taxon>Sphaeroforma</taxon>
    </lineage>
</organism>
<proteinExistence type="inferred from homology"/>
<dbReference type="eggNOG" id="KOG3716">
    <property type="taxonomic scope" value="Eukaryota"/>
</dbReference>
<dbReference type="OrthoDB" id="240216at2759"/>
<dbReference type="InterPro" id="IPR039551">
    <property type="entry name" value="Cho/carn_acyl_trans"/>
</dbReference>
<dbReference type="InterPro" id="IPR000542">
    <property type="entry name" value="Carn_acyl_trans"/>
</dbReference>
<dbReference type="Gene3D" id="3.30.559.10">
    <property type="entry name" value="Chloramphenicol acetyltransferase-like domain"/>
    <property type="match status" value="1"/>
</dbReference>
<keyword evidence="2 5" id="KW-0808">Transferase</keyword>
<dbReference type="PROSITE" id="PS00440">
    <property type="entry name" value="ACYLTRANSF_C_2"/>
    <property type="match status" value="1"/>
</dbReference>
<evidence type="ECO:0000256" key="1">
    <source>
        <dbReference type="ARBA" id="ARBA00005232"/>
    </source>
</evidence>
<dbReference type="Pfam" id="PF00755">
    <property type="entry name" value="Carn_acyltransf"/>
    <property type="match status" value="1"/>
</dbReference>
<dbReference type="GO" id="GO:0009437">
    <property type="term" value="P:carnitine metabolic process"/>
    <property type="evidence" value="ECO:0007669"/>
    <property type="project" value="TreeGrafter"/>
</dbReference>
<evidence type="ECO:0000256" key="4">
    <source>
        <dbReference type="PIRSR" id="PIRSR600542-1"/>
    </source>
</evidence>
<protein>
    <recommendedName>
        <fullName evidence="7">Choline/carnitine acyltransferase domain-containing protein</fullName>
    </recommendedName>
</protein>
<keyword evidence="6" id="KW-0812">Transmembrane</keyword>
<feature type="transmembrane region" description="Helical" evidence="6">
    <location>
        <begin position="40"/>
        <end position="61"/>
    </location>
</feature>
<comment type="similarity">
    <text evidence="1 5">Belongs to the carnitine/choline acetyltransferase family.</text>
</comment>
<dbReference type="AlphaFoldDB" id="A0A0L0GBX5"/>
<dbReference type="STRING" id="667725.A0A0L0GBX5"/>
<dbReference type="InterPro" id="IPR023213">
    <property type="entry name" value="CAT-like_dom_sf"/>
</dbReference>
<dbReference type="EMBL" id="KQ241653">
    <property type="protein sequence ID" value="KNC86409.1"/>
    <property type="molecule type" value="Genomic_DNA"/>
</dbReference>
<dbReference type="PANTHER" id="PTHR22589">
    <property type="entry name" value="CARNITINE O-ACYLTRANSFERASE"/>
    <property type="match status" value="1"/>
</dbReference>
<name>A0A0L0GBX5_9EUKA</name>
<feature type="domain" description="Choline/carnitine acyltransferase" evidence="7">
    <location>
        <begin position="101"/>
        <end position="707"/>
    </location>
</feature>
<dbReference type="Gene3D" id="3.30.559.70">
    <property type="entry name" value="Choline/Carnitine o-acyltransferase, domain 2"/>
    <property type="match status" value="1"/>
</dbReference>
<feature type="transmembrane region" description="Helical" evidence="6">
    <location>
        <begin position="73"/>
        <end position="91"/>
    </location>
</feature>
<reference evidence="8 9" key="1">
    <citation type="submission" date="2011-02" db="EMBL/GenBank/DDBJ databases">
        <title>The Genome Sequence of Sphaeroforma arctica JP610.</title>
        <authorList>
            <consortium name="The Broad Institute Genome Sequencing Platform"/>
            <person name="Russ C."/>
            <person name="Cuomo C."/>
            <person name="Young S.K."/>
            <person name="Zeng Q."/>
            <person name="Gargeya S."/>
            <person name="Alvarado L."/>
            <person name="Berlin A."/>
            <person name="Chapman S.B."/>
            <person name="Chen Z."/>
            <person name="Freedman E."/>
            <person name="Gellesch M."/>
            <person name="Goldberg J."/>
            <person name="Griggs A."/>
            <person name="Gujja S."/>
            <person name="Heilman E."/>
            <person name="Heiman D."/>
            <person name="Howarth C."/>
            <person name="Mehta T."/>
            <person name="Neiman D."/>
            <person name="Pearson M."/>
            <person name="Roberts A."/>
            <person name="Saif S."/>
            <person name="Shea T."/>
            <person name="Shenoy N."/>
            <person name="Sisk P."/>
            <person name="Stolte C."/>
            <person name="Sykes S."/>
            <person name="White J."/>
            <person name="Yandava C."/>
            <person name="Burger G."/>
            <person name="Gray M.W."/>
            <person name="Holland P.W.H."/>
            <person name="King N."/>
            <person name="Lang F.B.F."/>
            <person name="Roger A.J."/>
            <person name="Ruiz-Trillo I."/>
            <person name="Haas B."/>
            <person name="Nusbaum C."/>
            <person name="Birren B."/>
        </authorList>
    </citation>
    <scope>NUCLEOTIDE SEQUENCE [LARGE SCALE GENOMIC DNA]</scope>
    <source>
        <strain evidence="8 9">JP610</strain>
    </source>
</reference>
<evidence type="ECO:0000256" key="2">
    <source>
        <dbReference type="ARBA" id="ARBA00022679"/>
    </source>
</evidence>
<dbReference type="GO" id="GO:0004095">
    <property type="term" value="F:carnitine O-palmitoyltransferase activity"/>
    <property type="evidence" value="ECO:0007669"/>
    <property type="project" value="TreeGrafter"/>
</dbReference>
<accession>A0A0L0GBX5</accession>
<evidence type="ECO:0000313" key="8">
    <source>
        <dbReference type="EMBL" id="KNC86409.1"/>
    </source>
</evidence>